<sequence length="212" mass="22931">MTEQGTGATEGGGCGSEGRWQRLPGSDEEEEIKVAAEEGLAVVEAARKRRRGQRGLTRPATEGRKGRGGGWRQLVGGRGEDAAGSEGRRQWLWSTMAVATATTAATIFLEEETRATIIAAGGRGWEQKAGAVGERRRDLVRAVREGREMAGMAGCGGKEERNRGGQRRKRRPRERAAAIYDDDGDNGDDDDDKRSDHRVTVGTPRIAALIPY</sequence>
<name>A0A426XY68_ENSVE</name>
<feature type="region of interest" description="Disordered" evidence="1">
    <location>
        <begin position="47"/>
        <end position="84"/>
    </location>
</feature>
<dbReference type="AlphaFoldDB" id="A0A426XY68"/>
<dbReference type="Proteomes" id="UP000287651">
    <property type="component" value="Unassembled WGS sequence"/>
</dbReference>
<reference evidence="2 3" key="1">
    <citation type="journal article" date="2014" name="Agronomy (Basel)">
        <title>A Draft Genome Sequence for Ensete ventricosum, the Drought-Tolerant Tree Against Hunger.</title>
        <authorList>
            <person name="Harrison J."/>
            <person name="Moore K.A."/>
            <person name="Paszkiewicz K."/>
            <person name="Jones T."/>
            <person name="Grant M."/>
            <person name="Ambacheew D."/>
            <person name="Muzemil S."/>
            <person name="Studholme D.J."/>
        </authorList>
    </citation>
    <scope>NUCLEOTIDE SEQUENCE [LARGE SCALE GENOMIC DNA]</scope>
</reference>
<dbReference type="EMBL" id="AMZH03016468">
    <property type="protein sequence ID" value="RRT44426.1"/>
    <property type="molecule type" value="Genomic_DNA"/>
</dbReference>
<feature type="region of interest" description="Disordered" evidence="1">
    <location>
        <begin position="1"/>
        <end position="30"/>
    </location>
</feature>
<evidence type="ECO:0000313" key="3">
    <source>
        <dbReference type="Proteomes" id="UP000287651"/>
    </source>
</evidence>
<evidence type="ECO:0000256" key="1">
    <source>
        <dbReference type="SAM" id="MobiDB-lite"/>
    </source>
</evidence>
<gene>
    <name evidence="2" type="ORF">B296_00029042</name>
</gene>
<protein>
    <submittedName>
        <fullName evidence="2">Uncharacterized protein</fullName>
    </submittedName>
</protein>
<accession>A0A426XY68</accession>
<feature type="compositionally biased region" description="Acidic residues" evidence="1">
    <location>
        <begin position="180"/>
        <end position="191"/>
    </location>
</feature>
<proteinExistence type="predicted"/>
<feature type="region of interest" description="Disordered" evidence="1">
    <location>
        <begin position="150"/>
        <end position="212"/>
    </location>
</feature>
<feature type="compositionally biased region" description="Basic residues" evidence="1">
    <location>
        <begin position="164"/>
        <end position="173"/>
    </location>
</feature>
<comment type="caution">
    <text evidence="2">The sequence shown here is derived from an EMBL/GenBank/DDBJ whole genome shotgun (WGS) entry which is preliminary data.</text>
</comment>
<organism evidence="2 3">
    <name type="scientific">Ensete ventricosum</name>
    <name type="common">Abyssinian banana</name>
    <name type="synonym">Musa ensete</name>
    <dbReference type="NCBI Taxonomy" id="4639"/>
    <lineage>
        <taxon>Eukaryota</taxon>
        <taxon>Viridiplantae</taxon>
        <taxon>Streptophyta</taxon>
        <taxon>Embryophyta</taxon>
        <taxon>Tracheophyta</taxon>
        <taxon>Spermatophyta</taxon>
        <taxon>Magnoliopsida</taxon>
        <taxon>Liliopsida</taxon>
        <taxon>Zingiberales</taxon>
        <taxon>Musaceae</taxon>
        <taxon>Ensete</taxon>
    </lineage>
</organism>
<evidence type="ECO:0000313" key="2">
    <source>
        <dbReference type="EMBL" id="RRT44426.1"/>
    </source>
</evidence>